<dbReference type="HOGENOM" id="CLU_2306577_0_0_1"/>
<proteinExistence type="predicted"/>
<evidence type="ECO:0000313" key="2">
    <source>
        <dbReference type="Proteomes" id="UP000054477"/>
    </source>
</evidence>
<dbReference type="Proteomes" id="UP000054477">
    <property type="component" value="Unassembled WGS sequence"/>
</dbReference>
<organism evidence="1 2">
    <name type="scientific">Laccaria amethystina LaAM-08-1</name>
    <dbReference type="NCBI Taxonomy" id="1095629"/>
    <lineage>
        <taxon>Eukaryota</taxon>
        <taxon>Fungi</taxon>
        <taxon>Dikarya</taxon>
        <taxon>Basidiomycota</taxon>
        <taxon>Agaricomycotina</taxon>
        <taxon>Agaricomycetes</taxon>
        <taxon>Agaricomycetidae</taxon>
        <taxon>Agaricales</taxon>
        <taxon>Agaricineae</taxon>
        <taxon>Hydnangiaceae</taxon>
        <taxon>Laccaria</taxon>
    </lineage>
</organism>
<keyword evidence="2" id="KW-1185">Reference proteome</keyword>
<gene>
    <name evidence="1" type="ORF">K443DRAFT_311397</name>
</gene>
<dbReference type="AlphaFoldDB" id="A0A0C9XEB4"/>
<name>A0A0C9XEB4_9AGAR</name>
<reference evidence="2" key="2">
    <citation type="submission" date="2015-01" db="EMBL/GenBank/DDBJ databases">
        <title>Evolutionary Origins and Diversification of the Mycorrhizal Mutualists.</title>
        <authorList>
            <consortium name="DOE Joint Genome Institute"/>
            <consortium name="Mycorrhizal Genomics Consortium"/>
            <person name="Kohler A."/>
            <person name="Kuo A."/>
            <person name="Nagy L.G."/>
            <person name="Floudas D."/>
            <person name="Copeland A."/>
            <person name="Barry K.W."/>
            <person name="Cichocki N."/>
            <person name="Veneault-Fourrey C."/>
            <person name="LaButti K."/>
            <person name="Lindquist E.A."/>
            <person name="Lipzen A."/>
            <person name="Lundell T."/>
            <person name="Morin E."/>
            <person name="Murat C."/>
            <person name="Riley R."/>
            <person name="Ohm R."/>
            <person name="Sun H."/>
            <person name="Tunlid A."/>
            <person name="Henrissat B."/>
            <person name="Grigoriev I.V."/>
            <person name="Hibbett D.S."/>
            <person name="Martin F."/>
        </authorList>
    </citation>
    <scope>NUCLEOTIDE SEQUENCE [LARGE SCALE GENOMIC DNA]</scope>
    <source>
        <strain evidence="2">LaAM-08-1</strain>
    </source>
</reference>
<evidence type="ECO:0000313" key="1">
    <source>
        <dbReference type="EMBL" id="KIJ95991.1"/>
    </source>
</evidence>
<dbReference type="EMBL" id="KN838736">
    <property type="protein sequence ID" value="KIJ95991.1"/>
    <property type="molecule type" value="Genomic_DNA"/>
</dbReference>
<accession>A0A0C9XEB4</accession>
<reference evidence="1 2" key="1">
    <citation type="submission" date="2014-04" db="EMBL/GenBank/DDBJ databases">
        <authorList>
            <consortium name="DOE Joint Genome Institute"/>
            <person name="Kuo A."/>
            <person name="Kohler A."/>
            <person name="Nagy L.G."/>
            <person name="Floudas D."/>
            <person name="Copeland A."/>
            <person name="Barry K.W."/>
            <person name="Cichocki N."/>
            <person name="Veneault-Fourrey C."/>
            <person name="LaButti K."/>
            <person name="Lindquist E.A."/>
            <person name="Lipzen A."/>
            <person name="Lundell T."/>
            <person name="Morin E."/>
            <person name="Murat C."/>
            <person name="Sun H."/>
            <person name="Tunlid A."/>
            <person name="Henrissat B."/>
            <person name="Grigoriev I.V."/>
            <person name="Hibbett D.S."/>
            <person name="Martin F."/>
            <person name="Nordberg H.P."/>
            <person name="Cantor M.N."/>
            <person name="Hua S.X."/>
        </authorList>
    </citation>
    <scope>NUCLEOTIDE SEQUENCE [LARGE SCALE GENOMIC DNA]</scope>
    <source>
        <strain evidence="1 2">LaAM-08-1</strain>
    </source>
</reference>
<protein>
    <submittedName>
        <fullName evidence="1">Uncharacterized protein</fullName>
    </submittedName>
</protein>
<sequence>MRVVKLVGNPGPYLGEDRPQEGALVLRHNPAGGEPKLLFFNVDRNSYGFGLKGFSHPDALPLLIAHTFGNKQSSPLARFVSRTRCHIYPLGIFSDGCLLC</sequence>